<accession>A0AAV1R8X6</accession>
<name>A0AAV1R8X6_9ROSI</name>
<keyword evidence="2" id="KW-1185">Reference proteome</keyword>
<dbReference type="AlphaFoldDB" id="A0AAV1R8X6"/>
<gene>
    <name evidence="1" type="ORF">DCAF_LOCUS7175</name>
</gene>
<protein>
    <submittedName>
        <fullName evidence="1">Uncharacterized protein</fullName>
    </submittedName>
</protein>
<dbReference type="EMBL" id="CAWUPB010000913">
    <property type="protein sequence ID" value="CAK7329420.1"/>
    <property type="molecule type" value="Genomic_DNA"/>
</dbReference>
<evidence type="ECO:0000313" key="1">
    <source>
        <dbReference type="EMBL" id="CAK7329420.1"/>
    </source>
</evidence>
<sequence>MENVDEQLRPKASVARSYRKIFLIRSILWNAVVRTSGLIGQLAPEIAFATKFTPGFSLVNARNNN</sequence>
<comment type="caution">
    <text evidence="1">The sequence shown here is derived from an EMBL/GenBank/DDBJ whole genome shotgun (WGS) entry which is preliminary data.</text>
</comment>
<reference evidence="1 2" key="1">
    <citation type="submission" date="2024-01" db="EMBL/GenBank/DDBJ databases">
        <authorList>
            <person name="Waweru B."/>
        </authorList>
    </citation>
    <scope>NUCLEOTIDE SEQUENCE [LARGE SCALE GENOMIC DNA]</scope>
</reference>
<evidence type="ECO:0000313" key="2">
    <source>
        <dbReference type="Proteomes" id="UP001314170"/>
    </source>
</evidence>
<proteinExistence type="predicted"/>
<organism evidence="1 2">
    <name type="scientific">Dovyalis caffra</name>
    <dbReference type="NCBI Taxonomy" id="77055"/>
    <lineage>
        <taxon>Eukaryota</taxon>
        <taxon>Viridiplantae</taxon>
        <taxon>Streptophyta</taxon>
        <taxon>Embryophyta</taxon>
        <taxon>Tracheophyta</taxon>
        <taxon>Spermatophyta</taxon>
        <taxon>Magnoliopsida</taxon>
        <taxon>eudicotyledons</taxon>
        <taxon>Gunneridae</taxon>
        <taxon>Pentapetalae</taxon>
        <taxon>rosids</taxon>
        <taxon>fabids</taxon>
        <taxon>Malpighiales</taxon>
        <taxon>Salicaceae</taxon>
        <taxon>Flacourtieae</taxon>
        <taxon>Dovyalis</taxon>
    </lineage>
</organism>
<dbReference type="Proteomes" id="UP001314170">
    <property type="component" value="Unassembled WGS sequence"/>
</dbReference>